<evidence type="ECO:0000313" key="1">
    <source>
        <dbReference type="EMBL" id="KAF7815111.1"/>
    </source>
</evidence>
<reference evidence="1" key="1">
    <citation type="submission" date="2020-09" db="EMBL/GenBank/DDBJ databases">
        <title>Genome-Enabled Discovery of Anthraquinone Biosynthesis in Senna tora.</title>
        <authorList>
            <person name="Kang S.-H."/>
            <person name="Pandey R.P."/>
            <person name="Lee C.-M."/>
            <person name="Sim J.-S."/>
            <person name="Jeong J.-T."/>
            <person name="Choi B.-S."/>
            <person name="Jung M."/>
            <person name="Ginzburg D."/>
            <person name="Zhao K."/>
            <person name="Won S.Y."/>
            <person name="Oh T.-J."/>
            <person name="Yu Y."/>
            <person name="Kim N.-H."/>
            <person name="Lee O.R."/>
            <person name="Lee T.-H."/>
            <person name="Bashyal P."/>
            <person name="Kim T.-S."/>
            <person name="Lee W.-H."/>
            <person name="Kawkins C."/>
            <person name="Kim C.-K."/>
            <person name="Kim J.S."/>
            <person name="Ahn B.O."/>
            <person name="Rhee S.Y."/>
            <person name="Sohng J.K."/>
        </authorList>
    </citation>
    <scope>NUCLEOTIDE SEQUENCE</scope>
    <source>
        <tissue evidence="1">Leaf</tissue>
    </source>
</reference>
<sequence>MALKTKNKLGFIDGSISSLKDALSDEYLRWSDADSLVTG</sequence>
<accession>A0A834T4T9</accession>
<dbReference type="AlphaFoldDB" id="A0A834T4T9"/>
<proteinExistence type="predicted"/>
<evidence type="ECO:0000313" key="2">
    <source>
        <dbReference type="Proteomes" id="UP000634136"/>
    </source>
</evidence>
<name>A0A834T4T9_9FABA</name>
<dbReference type="Proteomes" id="UP000634136">
    <property type="component" value="Unassembled WGS sequence"/>
</dbReference>
<dbReference type="EMBL" id="JAAIUW010000009">
    <property type="protein sequence ID" value="KAF7815111.1"/>
    <property type="molecule type" value="Genomic_DNA"/>
</dbReference>
<organism evidence="1 2">
    <name type="scientific">Senna tora</name>
    <dbReference type="NCBI Taxonomy" id="362788"/>
    <lineage>
        <taxon>Eukaryota</taxon>
        <taxon>Viridiplantae</taxon>
        <taxon>Streptophyta</taxon>
        <taxon>Embryophyta</taxon>
        <taxon>Tracheophyta</taxon>
        <taxon>Spermatophyta</taxon>
        <taxon>Magnoliopsida</taxon>
        <taxon>eudicotyledons</taxon>
        <taxon>Gunneridae</taxon>
        <taxon>Pentapetalae</taxon>
        <taxon>rosids</taxon>
        <taxon>fabids</taxon>
        <taxon>Fabales</taxon>
        <taxon>Fabaceae</taxon>
        <taxon>Caesalpinioideae</taxon>
        <taxon>Cassia clade</taxon>
        <taxon>Senna</taxon>
    </lineage>
</organism>
<keyword evidence="2" id="KW-1185">Reference proteome</keyword>
<comment type="caution">
    <text evidence="1">The sequence shown here is derived from an EMBL/GenBank/DDBJ whole genome shotgun (WGS) entry which is preliminary data.</text>
</comment>
<protein>
    <submittedName>
        <fullName evidence="1">Uncharacterized protein</fullName>
    </submittedName>
</protein>
<gene>
    <name evidence="1" type="ORF">G2W53_029080</name>
</gene>